<keyword evidence="1" id="KW-1133">Transmembrane helix</keyword>
<evidence type="ECO:0000313" key="2">
    <source>
        <dbReference type="EMBL" id="DAE04993.1"/>
    </source>
</evidence>
<keyword evidence="1" id="KW-0812">Transmembrane</keyword>
<name>A0A8S5PF45_9CAUD</name>
<sequence>MRRVRNQPKEFSKKILIVAGVMNAVVIIFTMIMIWRTLDLTPLAYLIPSVAAEVATGTGFYYSKAKVENRIKLMRQYKVAPQEQHFSDNF</sequence>
<accession>A0A8S5PF45</accession>
<evidence type="ECO:0000256" key="1">
    <source>
        <dbReference type="SAM" id="Phobius"/>
    </source>
</evidence>
<organism evidence="2">
    <name type="scientific">Siphoviridae sp. ctO0R2</name>
    <dbReference type="NCBI Taxonomy" id="2825476"/>
    <lineage>
        <taxon>Viruses</taxon>
        <taxon>Duplodnaviria</taxon>
        <taxon>Heunggongvirae</taxon>
        <taxon>Uroviricota</taxon>
        <taxon>Caudoviricetes</taxon>
    </lineage>
</organism>
<feature type="transmembrane region" description="Helical" evidence="1">
    <location>
        <begin position="15"/>
        <end position="37"/>
    </location>
</feature>
<reference evidence="2" key="1">
    <citation type="journal article" date="2021" name="Proc. Natl. Acad. Sci. U.S.A.">
        <title>A Catalog of Tens of Thousands of Viruses from Human Metagenomes Reveals Hidden Associations with Chronic Diseases.</title>
        <authorList>
            <person name="Tisza M.J."/>
            <person name="Buck C.B."/>
        </authorList>
    </citation>
    <scope>NUCLEOTIDE SEQUENCE</scope>
    <source>
        <strain evidence="2">CtO0R2</strain>
    </source>
</reference>
<protein>
    <submittedName>
        <fullName evidence="2">Uncharacterized protein</fullName>
    </submittedName>
</protein>
<keyword evidence="1" id="KW-0472">Membrane</keyword>
<feature type="transmembrane region" description="Helical" evidence="1">
    <location>
        <begin position="43"/>
        <end position="62"/>
    </location>
</feature>
<proteinExistence type="predicted"/>
<dbReference type="EMBL" id="BK015400">
    <property type="protein sequence ID" value="DAE04993.1"/>
    <property type="molecule type" value="Genomic_DNA"/>
</dbReference>